<evidence type="ECO:0000256" key="8">
    <source>
        <dbReference type="ARBA" id="ARBA00023242"/>
    </source>
</evidence>
<evidence type="ECO:0000256" key="6">
    <source>
        <dbReference type="ARBA" id="ARBA00022833"/>
    </source>
</evidence>
<sequence>MSDAAARQISRGAFSVIFNDPEKGKEQFPVPIFQCLQVKPLGNQQPGGGGERYRVVLSDMDHYVQTMLATQASHVVHDGKLVRGCIVRVKSYQANSVKGKNILILLDLEVIESLGTPERIGEPVVYDASTSAAAAPTNTTIGGTGFYGVKKEEPGAGGGGGGGAASSTKSATAADYARPSGTSYGGGNAAHPNICPIEGLSPYSHKWTIKARVTSKSPIRTWHKASGEGKLFSVNLLDESGEIKATGFNEQCDALYELFQEGSVYYISSPCRVNIAKKQFTNLPNDYELTFERDTQVEKAEDSSNVPKLRFNFCNLGALQSVDKDATVDVIGILKEIGETASLQSRTTGKPFDKRELTLVDDSGYSVRTTVWGKTAVDFDAKLESVVAFKGVRVSDFGGRSLSLLQSGVMSVEPDITEAHHLKGWYDSVGRAGTFASHNTMGGAGGGAGGRTEVVKTIGQVREENLGMDDTAYFTLKATVVFIKQETFAYPACSNTDKPCQKKVVEVGDGTWRCESCDANHPAPLYRYTMMLNVNDHTGQLWLSCFDDVGKMLMGGTTANELTRMQQDEDPAFGKAFEQANCRKYSFRVRAKLDTFGDAQRIRYQIVGATPIDFKSEGHKLAELIKQFQL</sequence>
<keyword evidence="8 9" id="KW-0539">Nucleus</keyword>
<evidence type="ECO:0000259" key="11">
    <source>
        <dbReference type="Pfam" id="PF04057"/>
    </source>
</evidence>
<gene>
    <name evidence="14" type="ORF">SPBR_02499</name>
</gene>
<dbReference type="GO" id="GO:0000785">
    <property type="term" value="C:chromatin"/>
    <property type="evidence" value="ECO:0007669"/>
    <property type="project" value="EnsemblFungi"/>
</dbReference>
<evidence type="ECO:0000256" key="7">
    <source>
        <dbReference type="ARBA" id="ARBA00023125"/>
    </source>
</evidence>
<dbReference type="FunFam" id="2.40.50.140:FF:000090">
    <property type="entry name" value="Replication protein A subunit"/>
    <property type="match status" value="1"/>
</dbReference>
<dbReference type="GO" id="GO:0033260">
    <property type="term" value="P:nuclear DNA replication"/>
    <property type="evidence" value="ECO:0007669"/>
    <property type="project" value="EnsemblFungi"/>
</dbReference>
<evidence type="ECO:0000256" key="1">
    <source>
        <dbReference type="ARBA" id="ARBA00004123"/>
    </source>
</evidence>
<dbReference type="GO" id="GO:0008270">
    <property type="term" value="F:zinc ion binding"/>
    <property type="evidence" value="ECO:0007669"/>
    <property type="project" value="UniProtKB-KW"/>
</dbReference>
<dbReference type="Pfam" id="PF04057">
    <property type="entry name" value="Rep-A_N"/>
    <property type="match status" value="1"/>
</dbReference>
<accession>A0A0C2FPW1</accession>
<dbReference type="InterPro" id="IPR004591">
    <property type="entry name" value="Rfa1"/>
</dbReference>
<keyword evidence="15" id="KW-1185">Reference proteome</keyword>
<organism evidence="14 15">
    <name type="scientific">Sporothrix brasiliensis 5110</name>
    <dbReference type="NCBI Taxonomy" id="1398154"/>
    <lineage>
        <taxon>Eukaryota</taxon>
        <taxon>Fungi</taxon>
        <taxon>Dikarya</taxon>
        <taxon>Ascomycota</taxon>
        <taxon>Pezizomycotina</taxon>
        <taxon>Sordariomycetes</taxon>
        <taxon>Sordariomycetidae</taxon>
        <taxon>Ophiostomatales</taxon>
        <taxon>Ophiostomataceae</taxon>
        <taxon>Sporothrix</taxon>
    </lineage>
</organism>
<dbReference type="GO" id="GO:0006310">
    <property type="term" value="P:DNA recombination"/>
    <property type="evidence" value="ECO:0007669"/>
    <property type="project" value="InterPro"/>
</dbReference>
<dbReference type="RefSeq" id="XP_040621093.1">
    <property type="nucleotide sequence ID" value="XM_040760802.1"/>
</dbReference>
<evidence type="ECO:0000256" key="9">
    <source>
        <dbReference type="RuleBase" id="RU364130"/>
    </source>
</evidence>
<protein>
    <recommendedName>
        <fullName evidence="9">Replication protein A subunit</fullName>
    </recommendedName>
</protein>
<feature type="domain" description="OB" evidence="10">
    <location>
        <begin position="207"/>
        <end position="279"/>
    </location>
</feature>
<evidence type="ECO:0000259" key="13">
    <source>
        <dbReference type="Pfam" id="PF16900"/>
    </source>
</evidence>
<evidence type="ECO:0000313" key="15">
    <source>
        <dbReference type="Proteomes" id="UP000031575"/>
    </source>
</evidence>
<dbReference type="InterPro" id="IPR007199">
    <property type="entry name" value="Rep_factor-A_N"/>
</dbReference>
<evidence type="ECO:0000256" key="2">
    <source>
        <dbReference type="ARBA" id="ARBA00005690"/>
    </source>
</evidence>
<dbReference type="PANTHER" id="PTHR47165">
    <property type="entry name" value="OS03G0429900 PROTEIN"/>
    <property type="match status" value="1"/>
</dbReference>
<dbReference type="InterPro" id="IPR004365">
    <property type="entry name" value="NA-bd_OB_tRNA"/>
</dbReference>
<keyword evidence="3 9" id="KW-0235">DNA replication</keyword>
<dbReference type="Pfam" id="PF16900">
    <property type="entry name" value="REPA_OB_2"/>
    <property type="match status" value="1"/>
</dbReference>
<dbReference type="Proteomes" id="UP000031575">
    <property type="component" value="Unassembled WGS sequence"/>
</dbReference>
<dbReference type="GO" id="GO:0003697">
    <property type="term" value="F:single-stranded DNA binding"/>
    <property type="evidence" value="ECO:0007669"/>
    <property type="project" value="EnsemblFungi"/>
</dbReference>
<dbReference type="PANTHER" id="PTHR47165:SF4">
    <property type="entry name" value="OS03G0429900 PROTEIN"/>
    <property type="match status" value="1"/>
</dbReference>
<comment type="caution">
    <text evidence="14">The sequence shown here is derived from an EMBL/GenBank/DDBJ whole genome shotgun (WGS) entry which is preliminary data.</text>
</comment>
<keyword evidence="5 9" id="KW-0863">Zinc-finger</keyword>
<dbReference type="InterPro" id="IPR031657">
    <property type="entry name" value="REPA_OB_2"/>
</dbReference>
<dbReference type="FunFam" id="2.40.50.140:FF:000117">
    <property type="entry name" value="Replication protein A subunit"/>
    <property type="match status" value="1"/>
</dbReference>
<dbReference type="CDD" id="cd04476">
    <property type="entry name" value="RPA1_DBD_C"/>
    <property type="match status" value="1"/>
</dbReference>
<keyword evidence="7 9" id="KW-0238">DNA-binding</keyword>
<reference evidence="14 15" key="1">
    <citation type="journal article" date="2014" name="BMC Genomics">
        <title>Comparative genomics of the major fungal agents of human and animal Sporotrichosis: Sporothrix schenckii and Sporothrix brasiliensis.</title>
        <authorList>
            <person name="Teixeira M.M."/>
            <person name="de Almeida L.G."/>
            <person name="Kubitschek-Barreira P."/>
            <person name="Alves F.L."/>
            <person name="Kioshima E.S."/>
            <person name="Abadio A.K."/>
            <person name="Fernandes L."/>
            <person name="Derengowski L.S."/>
            <person name="Ferreira K.S."/>
            <person name="Souza R.C."/>
            <person name="Ruiz J.C."/>
            <person name="de Andrade N.C."/>
            <person name="Paes H.C."/>
            <person name="Nicola A.M."/>
            <person name="Albuquerque P."/>
            <person name="Gerber A.L."/>
            <person name="Martins V.P."/>
            <person name="Peconick L.D."/>
            <person name="Neto A.V."/>
            <person name="Chaucanez C.B."/>
            <person name="Silva P.A."/>
            <person name="Cunha O.L."/>
            <person name="de Oliveira F.F."/>
            <person name="dos Santos T.C."/>
            <person name="Barros A.L."/>
            <person name="Soares M.A."/>
            <person name="de Oliveira L.M."/>
            <person name="Marini M.M."/>
            <person name="Villalobos-Duno H."/>
            <person name="Cunha M.M."/>
            <person name="de Hoog S."/>
            <person name="da Silveira J.F."/>
            <person name="Henrissat B."/>
            <person name="Nino-Vega G.A."/>
            <person name="Cisalpino P.S."/>
            <person name="Mora-Montes H.M."/>
            <person name="Almeida S.R."/>
            <person name="Stajich J.E."/>
            <person name="Lopes-Bezerra L.M."/>
            <person name="Vasconcelos A.T."/>
            <person name="Felipe M.S."/>
        </authorList>
    </citation>
    <scope>NUCLEOTIDE SEQUENCE [LARGE SCALE GENOMIC DNA]</scope>
    <source>
        <strain evidence="14 15">5110</strain>
    </source>
</reference>
<dbReference type="InterPro" id="IPR013955">
    <property type="entry name" value="Rep_factor-A_C"/>
</dbReference>
<evidence type="ECO:0000256" key="4">
    <source>
        <dbReference type="ARBA" id="ARBA00022723"/>
    </source>
</evidence>
<comment type="similarity">
    <text evidence="2 9">Belongs to the replication factor A protein 1 family.</text>
</comment>
<evidence type="ECO:0000259" key="10">
    <source>
        <dbReference type="Pfam" id="PF01336"/>
    </source>
</evidence>
<dbReference type="Pfam" id="PF01336">
    <property type="entry name" value="tRNA_anti-codon"/>
    <property type="match status" value="1"/>
</dbReference>
<dbReference type="InterPro" id="IPR047192">
    <property type="entry name" value="Euk_RPA1_DBD_C"/>
</dbReference>
<keyword evidence="4 9" id="KW-0479">Metal-binding</keyword>
<evidence type="ECO:0000313" key="14">
    <source>
        <dbReference type="EMBL" id="KIH93083.1"/>
    </source>
</evidence>
<feature type="domain" description="Replication protein A OB" evidence="13">
    <location>
        <begin position="317"/>
        <end position="412"/>
    </location>
</feature>
<dbReference type="GeneID" id="63675723"/>
<dbReference type="CDD" id="cd04474">
    <property type="entry name" value="RPA1_DBD_A"/>
    <property type="match status" value="1"/>
</dbReference>
<evidence type="ECO:0000256" key="5">
    <source>
        <dbReference type="ARBA" id="ARBA00022771"/>
    </source>
</evidence>
<evidence type="ECO:0000259" key="12">
    <source>
        <dbReference type="Pfam" id="PF08646"/>
    </source>
</evidence>
<dbReference type="Pfam" id="PF08646">
    <property type="entry name" value="Rep_fac-A_C"/>
    <property type="match status" value="1"/>
</dbReference>
<comment type="function">
    <text evidence="9">As part of the replication protein A (RPA/RP-A), a single-stranded DNA-binding heterotrimeric complex, may play an essential role in DNA replication, recombination and repair. Binds and stabilizes single-stranded DNA intermediates, preventing complementary DNA reannealing and recruiting different proteins involved in DNA metabolism.</text>
</comment>
<comment type="subunit">
    <text evidence="9">Component of the heterotrimeric canonical replication protein A complex (RPA).</text>
</comment>
<dbReference type="CDD" id="cd04475">
    <property type="entry name" value="RPA1_DBD_B"/>
    <property type="match status" value="1"/>
</dbReference>
<dbReference type="GO" id="GO:0035861">
    <property type="term" value="C:site of double-strand break"/>
    <property type="evidence" value="ECO:0007669"/>
    <property type="project" value="EnsemblFungi"/>
</dbReference>
<proteinExistence type="inferred from homology"/>
<dbReference type="EMBL" id="AWTV01000006">
    <property type="protein sequence ID" value="KIH93083.1"/>
    <property type="molecule type" value="Genomic_DNA"/>
</dbReference>
<dbReference type="Gene3D" id="2.40.50.140">
    <property type="entry name" value="Nucleic acid-binding proteins"/>
    <property type="match status" value="4"/>
</dbReference>
<dbReference type="CDD" id="cd04477">
    <property type="entry name" value="RPA1N"/>
    <property type="match status" value="1"/>
</dbReference>
<dbReference type="GO" id="GO:0007004">
    <property type="term" value="P:telomere maintenance via telomerase"/>
    <property type="evidence" value="ECO:0007669"/>
    <property type="project" value="EnsemblFungi"/>
</dbReference>
<dbReference type="HOGENOM" id="CLU_012393_2_1_1"/>
<dbReference type="SUPFAM" id="SSF50249">
    <property type="entry name" value="Nucleic acid-binding proteins"/>
    <property type="match status" value="4"/>
</dbReference>
<name>A0A0C2FPW1_9PEZI</name>
<dbReference type="NCBIfam" id="TIGR00617">
    <property type="entry name" value="rpa1"/>
    <property type="match status" value="1"/>
</dbReference>
<dbReference type="GO" id="GO:0006281">
    <property type="term" value="P:DNA repair"/>
    <property type="evidence" value="ECO:0007669"/>
    <property type="project" value="EnsemblFungi"/>
</dbReference>
<dbReference type="GO" id="GO:0005662">
    <property type="term" value="C:DNA replication factor A complex"/>
    <property type="evidence" value="ECO:0007669"/>
    <property type="project" value="EnsemblFungi"/>
</dbReference>
<feature type="domain" description="Replication factor-A protein 1 N-terminal" evidence="11">
    <location>
        <begin position="10"/>
        <end position="112"/>
    </location>
</feature>
<dbReference type="FunFam" id="2.40.50.140:FF:000064">
    <property type="entry name" value="Replication protein A subunit"/>
    <property type="match status" value="1"/>
</dbReference>
<dbReference type="GO" id="GO:0140445">
    <property type="term" value="C:chromosome, telomeric repeat region"/>
    <property type="evidence" value="ECO:0007669"/>
    <property type="project" value="EnsemblFungi"/>
</dbReference>
<evidence type="ECO:0000256" key="3">
    <source>
        <dbReference type="ARBA" id="ARBA00022705"/>
    </source>
</evidence>
<dbReference type="VEuPathDB" id="FungiDB:SPBR_02499"/>
<dbReference type="OrthoDB" id="1751331at2759"/>
<dbReference type="InterPro" id="IPR012340">
    <property type="entry name" value="NA-bd_OB-fold"/>
</dbReference>
<keyword evidence="6 9" id="KW-0862">Zinc</keyword>
<comment type="subcellular location">
    <subcellularLocation>
        <location evidence="1 9">Nucleus</location>
    </subcellularLocation>
</comment>
<dbReference type="AlphaFoldDB" id="A0A0C2FPW1"/>
<dbReference type="FunFam" id="2.40.50.140:FF:000041">
    <property type="entry name" value="Replication protein A subunit"/>
    <property type="match status" value="1"/>
</dbReference>
<feature type="domain" description="Replication factor A C-terminal" evidence="12">
    <location>
        <begin position="473"/>
        <end position="621"/>
    </location>
</feature>